<dbReference type="SUPFAM" id="SSF103473">
    <property type="entry name" value="MFS general substrate transporter"/>
    <property type="match status" value="1"/>
</dbReference>
<dbReference type="Gene3D" id="1.20.1250.20">
    <property type="entry name" value="MFS general substrate transporter like domains"/>
    <property type="match status" value="1"/>
</dbReference>
<feature type="region of interest" description="Disordered" evidence="7">
    <location>
        <begin position="1"/>
        <end position="51"/>
    </location>
</feature>
<evidence type="ECO:0000256" key="1">
    <source>
        <dbReference type="ARBA" id="ARBA00004141"/>
    </source>
</evidence>
<feature type="transmembrane region" description="Helical" evidence="8">
    <location>
        <begin position="228"/>
        <end position="250"/>
    </location>
</feature>
<keyword evidence="2" id="KW-0813">Transport</keyword>
<dbReference type="GeneID" id="4620905"/>
<keyword evidence="4 8" id="KW-1133">Transmembrane helix</keyword>
<feature type="transmembrane region" description="Helical" evidence="8">
    <location>
        <begin position="370"/>
        <end position="387"/>
    </location>
</feature>
<evidence type="ECO:0000256" key="4">
    <source>
        <dbReference type="ARBA" id="ARBA00022989"/>
    </source>
</evidence>
<dbReference type="KEGG" id="ago:AGOS_AEL143W"/>
<reference evidence="10" key="2">
    <citation type="journal article" date="2013" name="G3 (Bethesda)">
        <title>Genomes of Ashbya fungi isolated from insects reveal four mating-type loci, numerous translocations, lack of transposons, and distinct gene duplications.</title>
        <authorList>
            <person name="Dietrich F.S."/>
            <person name="Voegeli S."/>
            <person name="Kuo S."/>
            <person name="Philippsen P."/>
        </authorList>
    </citation>
    <scope>GENOME REANNOTATION</scope>
    <source>
        <strain evidence="10">ATCC 10895 / CBS 109.51 / FGSC 9923 / NRRL Y-1056</strain>
    </source>
</reference>
<dbReference type="FunFam" id="1.20.1250.20:FF:000065">
    <property type="entry name" value="Putative MFS pantothenate transporter"/>
    <property type="match status" value="1"/>
</dbReference>
<feature type="transmembrane region" description="Helical" evidence="8">
    <location>
        <begin position="191"/>
        <end position="216"/>
    </location>
</feature>
<dbReference type="EMBL" id="AE016818">
    <property type="protein sequence ID" value="AAS52542.2"/>
    <property type="molecule type" value="Genomic_DNA"/>
</dbReference>
<dbReference type="eggNOG" id="KOG2533">
    <property type="taxonomic scope" value="Eukaryota"/>
</dbReference>
<evidence type="ECO:0000256" key="2">
    <source>
        <dbReference type="ARBA" id="ARBA00022448"/>
    </source>
</evidence>
<dbReference type="AlphaFoldDB" id="Q758A3"/>
<feature type="transmembrane region" description="Helical" evidence="8">
    <location>
        <begin position="463"/>
        <end position="482"/>
    </location>
</feature>
<feature type="transmembrane region" description="Helical" evidence="8">
    <location>
        <begin position="340"/>
        <end position="358"/>
    </location>
</feature>
<dbReference type="Proteomes" id="UP000000591">
    <property type="component" value="Chromosome V"/>
</dbReference>
<proteinExistence type="inferred from homology"/>
<feature type="transmembrane region" description="Helical" evidence="8">
    <location>
        <begin position="60"/>
        <end position="78"/>
    </location>
</feature>
<keyword evidence="10" id="KW-1185">Reference proteome</keyword>
<accession>Q758A3</accession>
<sequence length="519" mass="58130">MPLRHEGVATKMAGRRESAPSSHEDRRVTKRMSDALSLAERDTPPKDHQKGEPAVNERILLYKIDLFVLSFVCLQYWINYVDRVSFGNAYVSGMDKELGLHGNQFNVINTCFTVGYILGMLPNNLLLLVLPPRIWLSVCTLGWGLLTLAMYRATSFEYCCAVRFFQAVFESCTFSGTHLILGSWYKENELALRSAVFTASGLIGSMCSGMMQVAIFDAMDGRRGISGWRWLFIIDFLVTVPIAIYGFIFFPGTPDHNRADTSALVFSKAELRYARARLPARDERARLDLSVFHRVLGRWHWWLFSLLWVAGGENISFASNSTFSLWLANRGYSLAQRNRYPMGIFAVGIAATFASAFYMDRCRCSQHWHVALAITAVMCIVAVLIRSNPLSPAIMFAAQYLGGVAYAGQAIFFSWANIVCQSDLQERAIVLASMNMFSGAVNAWWSLLFYSATTVPHFRNGCYALLGTSIVSALISVIVRLLQLREQRRKLADLPANLNYVGADTSLEDPLATDSHRSP</sequence>
<dbReference type="InParanoid" id="Q758A3"/>
<comment type="similarity">
    <text evidence="6">Belongs to the major facilitator superfamily. Allantoate permease family.</text>
</comment>
<name>Q758A3_EREGS</name>
<evidence type="ECO:0000313" key="9">
    <source>
        <dbReference type="EMBL" id="AAS52542.2"/>
    </source>
</evidence>
<feature type="transmembrane region" description="Helical" evidence="8">
    <location>
        <begin position="134"/>
        <end position="152"/>
    </location>
</feature>
<dbReference type="GO" id="GO:0098717">
    <property type="term" value="P:pantothenate import across plasma membrane"/>
    <property type="evidence" value="ECO:0000318"/>
    <property type="project" value="GO_Central"/>
</dbReference>
<dbReference type="GO" id="GO:0015233">
    <property type="term" value="F:pantothenate transmembrane transporter activity"/>
    <property type="evidence" value="ECO:0000318"/>
    <property type="project" value="GO_Central"/>
</dbReference>
<evidence type="ECO:0000256" key="8">
    <source>
        <dbReference type="SAM" id="Phobius"/>
    </source>
</evidence>
<comment type="subcellular location">
    <subcellularLocation>
        <location evidence="1">Membrane</location>
        <topology evidence="1">Multi-pass membrane protein</topology>
    </subcellularLocation>
</comment>
<dbReference type="RefSeq" id="NP_984718.2">
    <property type="nucleotide sequence ID" value="NM_210072.2"/>
</dbReference>
<keyword evidence="5 8" id="KW-0472">Membrane</keyword>
<evidence type="ECO:0000313" key="10">
    <source>
        <dbReference type="Proteomes" id="UP000000591"/>
    </source>
</evidence>
<evidence type="ECO:0000256" key="3">
    <source>
        <dbReference type="ARBA" id="ARBA00022692"/>
    </source>
</evidence>
<feature type="transmembrane region" description="Helical" evidence="8">
    <location>
        <begin position="393"/>
        <end position="416"/>
    </location>
</feature>
<evidence type="ECO:0000256" key="6">
    <source>
        <dbReference type="ARBA" id="ARBA00037968"/>
    </source>
</evidence>
<dbReference type="PANTHER" id="PTHR43791:SF4">
    <property type="entry name" value="PANTOTHENATE TRANSPORTER FEN2"/>
    <property type="match status" value="1"/>
</dbReference>
<dbReference type="InterPro" id="IPR011701">
    <property type="entry name" value="MFS"/>
</dbReference>
<dbReference type="Pfam" id="PF07690">
    <property type="entry name" value="MFS_1"/>
    <property type="match status" value="1"/>
</dbReference>
<evidence type="ECO:0000256" key="5">
    <source>
        <dbReference type="ARBA" id="ARBA00023136"/>
    </source>
</evidence>
<dbReference type="InterPro" id="IPR036259">
    <property type="entry name" value="MFS_trans_sf"/>
</dbReference>
<dbReference type="OMA" id="FTTWYWW"/>
<keyword evidence="3 8" id="KW-0812">Transmembrane</keyword>
<dbReference type="OrthoDB" id="3639251at2759"/>
<gene>
    <name evidence="9" type="ORF">AGOS_AEL143W</name>
</gene>
<dbReference type="HOGENOM" id="CLU_001265_4_2_1"/>
<evidence type="ECO:0000256" key="7">
    <source>
        <dbReference type="SAM" id="MobiDB-lite"/>
    </source>
</evidence>
<reference evidence="9 10" key="1">
    <citation type="journal article" date="2004" name="Science">
        <title>The Ashbya gossypii genome as a tool for mapping the ancient Saccharomyces cerevisiae genome.</title>
        <authorList>
            <person name="Dietrich F.S."/>
            <person name="Voegeli S."/>
            <person name="Brachat S."/>
            <person name="Lerch A."/>
            <person name="Gates K."/>
            <person name="Steiner S."/>
            <person name="Mohr C."/>
            <person name="Pohlmann R."/>
            <person name="Luedi P."/>
            <person name="Choi S."/>
            <person name="Wing R.A."/>
            <person name="Flavier A."/>
            <person name="Gaffney T.D."/>
            <person name="Philippsen P."/>
        </authorList>
    </citation>
    <scope>NUCLEOTIDE SEQUENCE [LARGE SCALE GENOMIC DNA]</scope>
    <source>
        <strain evidence="10">ATCC 10895 / CBS 109.51 / FGSC 9923 / NRRL Y-1056</strain>
    </source>
</reference>
<dbReference type="PANTHER" id="PTHR43791">
    <property type="entry name" value="PERMEASE-RELATED"/>
    <property type="match status" value="1"/>
</dbReference>
<feature type="transmembrane region" description="Helical" evidence="8">
    <location>
        <begin position="428"/>
        <end position="451"/>
    </location>
</feature>
<organism evidence="9 10">
    <name type="scientific">Eremothecium gossypii (strain ATCC 10895 / CBS 109.51 / FGSC 9923 / NRRL Y-1056)</name>
    <name type="common">Yeast</name>
    <name type="synonym">Ashbya gossypii</name>
    <dbReference type="NCBI Taxonomy" id="284811"/>
    <lineage>
        <taxon>Eukaryota</taxon>
        <taxon>Fungi</taxon>
        <taxon>Dikarya</taxon>
        <taxon>Ascomycota</taxon>
        <taxon>Saccharomycotina</taxon>
        <taxon>Saccharomycetes</taxon>
        <taxon>Saccharomycetales</taxon>
        <taxon>Saccharomycetaceae</taxon>
        <taxon>Eremothecium</taxon>
    </lineage>
</organism>
<dbReference type="GO" id="GO:0005886">
    <property type="term" value="C:plasma membrane"/>
    <property type="evidence" value="ECO:0000318"/>
    <property type="project" value="GO_Central"/>
</dbReference>
<protein>
    <submittedName>
        <fullName evidence="9">AEL143Wp</fullName>
    </submittedName>
</protein>
<dbReference type="FunCoup" id="Q758A3">
    <property type="interactions" value="26"/>
</dbReference>